<feature type="domain" description="L-asparaginase N-terminal" evidence="3">
    <location>
        <begin position="2"/>
        <end position="50"/>
    </location>
</feature>
<dbReference type="GO" id="GO:0004067">
    <property type="term" value="F:asparaginase activity"/>
    <property type="evidence" value="ECO:0007669"/>
    <property type="project" value="UniProtKB-UniRule"/>
</dbReference>
<feature type="active site" evidence="1">
    <location>
        <position position="9"/>
    </location>
</feature>
<dbReference type="InterPro" id="IPR027474">
    <property type="entry name" value="L-asparaginase_N"/>
</dbReference>
<dbReference type="PIRSF" id="PIRSF500176">
    <property type="entry name" value="L_ASNase"/>
    <property type="match status" value="1"/>
</dbReference>
<name>A0A401HRN6_9EURY</name>
<keyword evidence="2" id="KW-0472">Membrane</keyword>
<evidence type="ECO:0000259" key="3">
    <source>
        <dbReference type="Pfam" id="PF00710"/>
    </source>
</evidence>
<sequence length="58" mass="6312">MGLLLTHGTDTMHYIASALSFMIDTNIPIVLVGAQRSSDRPSSDAALNLIIIIIRNIF</sequence>
<organism evidence="4 5">
    <name type="scientific">Methanofervidicoccus abyssi</name>
    <dbReference type="NCBI Taxonomy" id="2082189"/>
    <lineage>
        <taxon>Archaea</taxon>
        <taxon>Methanobacteriati</taxon>
        <taxon>Methanobacteriota</taxon>
        <taxon>Methanomada group</taxon>
        <taxon>Methanococci</taxon>
        <taxon>Methanococcales</taxon>
        <taxon>Methanofervidicoccus</taxon>
    </lineage>
</organism>
<dbReference type="InterPro" id="IPR006034">
    <property type="entry name" value="Asparaginase/glutaminase-like"/>
</dbReference>
<dbReference type="Proteomes" id="UP000290527">
    <property type="component" value="Unassembled WGS sequence"/>
</dbReference>
<dbReference type="PROSITE" id="PS00917">
    <property type="entry name" value="ASN_GLN_ASE_2"/>
    <property type="match status" value="1"/>
</dbReference>
<dbReference type="InterPro" id="IPR037152">
    <property type="entry name" value="L-asparaginase_N_sf"/>
</dbReference>
<gene>
    <name evidence="4" type="ORF">MHHB_P1174</name>
</gene>
<evidence type="ECO:0000256" key="2">
    <source>
        <dbReference type="SAM" id="Phobius"/>
    </source>
</evidence>
<protein>
    <submittedName>
        <fullName evidence="4">Glutamyl-tRNA(Gln) amidotransferase subunit D</fullName>
        <ecNumber evidence="4">6.3.5.7</ecNumber>
    </submittedName>
</protein>
<dbReference type="EC" id="6.3.5.7" evidence="4"/>
<evidence type="ECO:0000256" key="1">
    <source>
        <dbReference type="PROSITE-ProRule" id="PRU10100"/>
    </source>
</evidence>
<dbReference type="InterPro" id="IPR027475">
    <property type="entry name" value="Asparaginase/glutaminase_AS2"/>
</dbReference>
<keyword evidence="2" id="KW-1133">Transmembrane helix</keyword>
<dbReference type="PANTHER" id="PTHR11707:SF28">
    <property type="entry name" value="60 KDA LYSOPHOSPHOLIPASE"/>
    <property type="match status" value="1"/>
</dbReference>
<dbReference type="GO" id="GO:0016740">
    <property type="term" value="F:transferase activity"/>
    <property type="evidence" value="ECO:0007669"/>
    <property type="project" value="UniProtKB-KW"/>
</dbReference>
<keyword evidence="4" id="KW-0808">Transferase</keyword>
<keyword evidence="2" id="KW-0812">Transmembrane</keyword>
<dbReference type="PANTHER" id="PTHR11707">
    <property type="entry name" value="L-ASPARAGINASE"/>
    <property type="match status" value="1"/>
</dbReference>
<dbReference type="PIRSF" id="PIRSF001220">
    <property type="entry name" value="L-ASNase_gatD"/>
    <property type="match status" value="1"/>
</dbReference>
<keyword evidence="4" id="KW-0436">Ligase</keyword>
<evidence type="ECO:0000313" key="4">
    <source>
        <dbReference type="EMBL" id="GBF36944.1"/>
    </source>
</evidence>
<dbReference type="AlphaFoldDB" id="A0A401HRN6"/>
<keyword evidence="5" id="KW-1185">Reference proteome</keyword>
<evidence type="ECO:0000313" key="5">
    <source>
        <dbReference type="Proteomes" id="UP000290527"/>
    </source>
</evidence>
<dbReference type="GO" id="GO:0050567">
    <property type="term" value="F:glutaminyl-tRNA synthase (glutamine-hydrolyzing) activity"/>
    <property type="evidence" value="ECO:0007669"/>
    <property type="project" value="UniProtKB-EC"/>
</dbReference>
<dbReference type="Pfam" id="PF00710">
    <property type="entry name" value="Asparaginase"/>
    <property type="match status" value="1"/>
</dbReference>
<dbReference type="PROSITE" id="PS51732">
    <property type="entry name" value="ASN_GLN_ASE_3"/>
    <property type="match status" value="1"/>
</dbReference>
<dbReference type="EMBL" id="BFAX01000005">
    <property type="protein sequence ID" value="GBF36944.1"/>
    <property type="molecule type" value="Genomic_DNA"/>
</dbReference>
<proteinExistence type="predicted"/>
<dbReference type="InterPro" id="IPR036152">
    <property type="entry name" value="Asp/glu_Ase-like_sf"/>
</dbReference>
<reference evidence="4 5" key="1">
    <citation type="journal article" date="2019" name="Int. J. Syst. Evol. Microbiol.">
        <title>Methanofervidicoccus abyssi gen. nov., sp. nov., a hydrogenotrophic methanogen, isolated from a hydrothermal vent chimney in the Mid-Cayman Spreading Center, the Caribbean Sea.</title>
        <authorList>
            <person name="Sakai S."/>
            <person name="Takaki Y."/>
            <person name="Miyazaki M."/>
            <person name="Ogawara M."/>
            <person name="Yanagawa K."/>
            <person name="Miyazaki J."/>
            <person name="Takai K."/>
        </authorList>
    </citation>
    <scope>NUCLEOTIDE SEQUENCE [LARGE SCALE GENOMIC DNA]</scope>
    <source>
        <strain evidence="4 5">HHB</strain>
    </source>
</reference>
<dbReference type="SUPFAM" id="SSF53774">
    <property type="entry name" value="Glutaminase/Asparaginase"/>
    <property type="match status" value="1"/>
</dbReference>
<comment type="caution">
    <text evidence="4">The sequence shown here is derived from an EMBL/GenBank/DDBJ whole genome shotgun (WGS) entry which is preliminary data.</text>
</comment>
<accession>A0A401HRN6</accession>
<feature type="transmembrane region" description="Helical" evidence="2">
    <location>
        <begin position="12"/>
        <end position="34"/>
    </location>
</feature>
<dbReference type="Gene3D" id="3.40.50.1170">
    <property type="entry name" value="L-asparaginase, N-terminal domain"/>
    <property type="match status" value="1"/>
</dbReference>